<dbReference type="GO" id="GO:0004794">
    <property type="term" value="F:threonine deaminase activity"/>
    <property type="evidence" value="ECO:0007669"/>
    <property type="project" value="TreeGrafter"/>
</dbReference>
<comment type="caution">
    <text evidence="13">The sequence shown here is derived from an EMBL/GenBank/DDBJ whole genome shotgun (WGS) entry which is preliminary data.</text>
</comment>
<dbReference type="EC" id="4.3.1.17" evidence="5"/>
<keyword evidence="8" id="KW-0663">Pyridoxal phosphate</keyword>
<evidence type="ECO:0000256" key="5">
    <source>
        <dbReference type="ARBA" id="ARBA00012093"/>
    </source>
</evidence>
<comment type="cofactor">
    <cofactor evidence="1">
        <name>pyridoxal 5'-phosphate</name>
        <dbReference type="ChEBI" id="CHEBI:597326"/>
    </cofactor>
</comment>
<evidence type="ECO:0000256" key="2">
    <source>
        <dbReference type="ARBA" id="ARBA00004496"/>
    </source>
</evidence>
<gene>
    <name evidence="13" type="ORF">Egran_05429</name>
</gene>
<dbReference type="FunFam" id="3.40.50.1100:FF:000040">
    <property type="entry name" value="L-serine dehydratase, putative"/>
    <property type="match status" value="1"/>
</dbReference>
<dbReference type="AlphaFoldDB" id="A0A232LRL9"/>
<comment type="pathway">
    <text evidence="3">Carbohydrate biosynthesis; gluconeogenesis.</text>
</comment>
<dbReference type="Pfam" id="PF00291">
    <property type="entry name" value="PALP"/>
    <property type="match status" value="1"/>
</dbReference>
<dbReference type="InterPro" id="IPR036052">
    <property type="entry name" value="TrpB-like_PALP_sf"/>
</dbReference>
<dbReference type="InterPro" id="IPR050147">
    <property type="entry name" value="Ser/Thr_Dehydratase"/>
</dbReference>
<evidence type="ECO:0000256" key="3">
    <source>
        <dbReference type="ARBA" id="ARBA00004742"/>
    </source>
</evidence>
<evidence type="ECO:0000256" key="11">
    <source>
        <dbReference type="SAM" id="MobiDB-lite"/>
    </source>
</evidence>
<evidence type="ECO:0000256" key="10">
    <source>
        <dbReference type="ARBA" id="ARBA00049406"/>
    </source>
</evidence>
<evidence type="ECO:0000313" key="14">
    <source>
        <dbReference type="Proteomes" id="UP000243515"/>
    </source>
</evidence>
<feature type="domain" description="Tryptophan synthase beta chain-like PALP" evidence="12">
    <location>
        <begin position="18"/>
        <end position="290"/>
    </location>
</feature>
<comment type="subcellular location">
    <subcellularLocation>
        <location evidence="2">Cytoplasm</location>
    </subcellularLocation>
</comment>
<evidence type="ECO:0000259" key="12">
    <source>
        <dbReference type="Pfam" id="PF00291"/>
    </source>
</evidence>
<dbReference type="Proteomes" id="UP000243515">
    <property type="component" value="Unassembled WGS sequence"/>
</dbReference>
<comment type="similarity">
    <text evidence="4">Belongs to the serine/threonine dehydratase family.</text>
</comment>
<dbReference type="GO" id="GO:0003941">
    <property type="term" value="F:L-serine ammonia-lyase activity"/>
    <property type="evidence" value="ECO:0007669"/>
    <property type="project" value="UniProtKB-EC"/>
</dbReference>
<dbReference type="GO" id="GO:0005737">
    <property type="term" value="C:cytoplasm"/>
    <property type="evidence" value="ECO:0007669"/>
    <property type="project" value="UniProtKB-SubCell"/>
</dbReference>
<evidence type="ECO:0000256" key="1">
    <source>
        <dbReference type="ARBA" id="ARBA00001933"/>
    </source>
</evidence>
<dbReference type="GO" id="GO:0006094">
    <property type="term" value="P:gluconeogenesis"/>
    <property type="evidence" value="ECO:0007669"/>
    <property type="project" value="UniProtKB-KW"/>
</dbReference>
<dbReference type="GO" id="GO:0006565">
    <property type="term" value="P:L-serine catabolic process"/>
    <property type="evidence" value="ECO:0007669"/>
    <property type="project" value="TreeGrafter"/>
</dbReference>
<evidence type="ECO:0000256" key="9">
    <source>
        <dbReference type="ARBA" id="ARBA00023239"/>
    </source>
</evidence>
<dbReference type="PANTHER" id="PTHR48078">
    <property type="entry name" value="THREONINE DEHYDRATASE, MITOCHONDRIAL-RELATED"/>
    <property type="match status" value="1"/>
</dbReference>
<dbReference type="InterPro" id="IPR001926">
    <property type="entry name" value="TrpB-like_PALP"/>
</dbReference>
<dbReference type="SUPFAM" id="SSF53686">
    <property type="entry name" value="Tryptophan synthase beta subunit-like PLP-dependent enzymes"/>
    <property type="match status" value="1"/>
</dbReference>
<dbReference type="GO" id="GO:0006567">
    <property type="term" value="P:L-threonine catabolic process"/>
    <property type="evidence" value="ECO:0007669"/>
    <property type="project" value="TreeGrafter"/>
</dbReference>
<sequence>MGNLILSHISNPSYANRRIHFYISSGGNAGLAAVCAARSYSHMCTVVMPFSTPPPMVQKLRDAGATEVIQFGDTIADAEEYMREVVMEDKIKEDSQEDVMAKIALHPFDHEAIWEGNSTIIDELVHQLPPACDERDGRGEAVPVDAIICSVGGGGLLNGLVMGLERHRSATSRDSDATTPSDKVKNIHMLAVETDGTASLALAISQKCLVSLPKLTSLATSLGCVRVSAQTLDYALSPPPFVTVHSVVLSDADAAKGVLRLVDDERILVELACGVCIEAAVGHVHELHGKKRKRCARDEGYGDGQDNDGRRSGSEASVSDSPGDSDLGIAIPRLTRLRKLIPDLQPESRVVIIVCGGSNVTIEMASEWRSKIEHGWGIA</sequence>
<accession>A0A232LRL9</accession>
<keyword evidence="9" id="KW-0456">Lyase</keyword>
<dbReference type="GO" id="GO:0009097">
    <property type="term" value="P:isoleucine biosynthetic process"/>
    <property type="evidence" value="ECO:0007669"/>
    <property type="project" value="TreeGrafter"/>
</dbReference>
<proteinExistence type="inferred from homology"/>
<keyword evidence="6" id="KW-0312">Gluconeogenesis</keyword>
<feature type="region of interest" description="Disordered" evidence="11">
    <location>
        <begin position="295"/>
        <end position="327"/>
    </location>
</feature>
<evidence type="ECO:0000313" key="13">
    <source>
        <dbReference type="EMBL" id="OXV06805.1"/>
    </source>
</evidence>
<name>A0A232LRL9_9EURO</name>
<dbReference type="OrthoDB" id="7773036at2759"/>
<evidence type="ECO:0000256" key="4">
    <source>
        <dbReference type="ARBA" id="ARBA00010869"/>
    </source>
</evidence>
<evidence type="ECO:0000256" key="6">
    <source>
        <dbReference type="ARBA" id="ARBA00022432"/>
    </source>
</evidence>
<protein>
    <recommendedName>
        <fullName evidence="5">L-serine ammonia-lyase</fullName>
        <ecNumber evidence="5">4.3.1.17</ecNumber>
    </recommendedName>
</protein>
<dbReference type="Gene3D" id="3.40.50.1100">
    <property type="match status" value="2"/>
</dbReference>
<keyword evidence="14" id="KW-1185">Reference proteome</keyword>
<keyword evidence="7" id="KW-0963">Cytoplasm</keyword>
<organism evidence="13 14">
    <name type="scientific">Elaphomyces granulatus</name>
    <dbReference type="NCBI Taxonomy" id="519963"/>
    <lineage>
        <taxon>Eukaryota</taxon>
        <taxon>Fungi</taxon>
        <taxon>Dikarya</taxon>
        <taxon>Ascomycota</taxon>
        <taxon>Pezizomycotina</taxon>
        <taxon>Eurotiomycetes</taxon>
        <taxon>Eurotiomycetidae</taxon>
        <taxon>Eurotiales</taxon>
        <taxon>Elaphomycetaceae</taxon>
        <taxon>Elaphomyces</taxon>
    </lineage>
</organism>
<evidence type="ECO:0000256" key="7">
    <source>
        <dbReference type="ARBA" id="ARBA00022490"/>
    </source>
</evidence>
<dbReference type="EMBL" id="NPHW01005396">
    <property type="protein sequence ID" value="OXV06805.1"/>
    <property type="molecule type" value="Genomic_DNA"/>
</dbReference>
<reference evidence="13 14" key="1">
    <citation type="journal article" date="2015" name="Environ. Microbiol.">
        <title>Metagenome sequence of Elaphomyces granulatus from sporocarp tissue reveals Ascomycota ectomycorrhizal fingerprints of genome expansion and a Proteobacteria-rich microbiome.</title>
        <authorList>
            <person name="Quandt C.A."/>
            <person name="Kohler A."/>
            <person name="Hesse C.N."/>
            <person name="Sharpton T.J."/>
            <person name="Martin F."/>
            <person name="Spatafora J.W."/>
        </authorList>
    </citation>
    <scope>NUCLEOTIDE SEQUENCE [LARGE SCALE GENOMIC DNA]</scope>
    <source>
        <strain evidence="13 14">OSC145934</strain>
    </source>
</reference>
<comment type="catalytic activity">
    <reaction evidence="10">
        <text>L-serine = pyruvate + NH4(+)</text>
        <dbReference type="Rhea" id="RHEA:19169"/>
        <dbReference type="ChEBI" id="CHEBI:15361"/>
        <dbReference type="ChEBI" id="CHEBI:28938"/>
        <dbReference type="ChEBI" id="CHEBI:33384"/>
        <dbReference type="EC" id="4.3.1.17"/>
    </reaction>
</comment>
<dbReference type="PANTHER" id="PTHR48078:SF4">
    <property type="entry name" value="DEHYDRATASE, PUTATIVE (AFU_ORTHOLOGUE AFUA_4G07810)-RELATED"/>
    <property type="match status" value="1"/>
</dbReference>
<evidence type="ECO:0000256" key="8">
    <source>
        <dbReference type="ARBA" id="ARBA00022898"/>
    </source>
</evidence>